<feature type="non-terminal residue" evidence="12">
    <location>
        <position position="1"/>
    </location>
</feature>
<name>A0A9P6Q8J2_9FUNG</name>
<organism evidence="12 13">
    <name type="scientific">Actinomortierella ambigua</name>
    <dbReference type="NCBI Taxonomy" id="1343610"/>
    <lineage>
        <taxon>Eukaryota</taxon>
        <taxon>Fungi</taxon>
        <taxon>Fungi incertae sedis</taxon>
        <taxon>Mucoromycota</taxon>
        <taxon>Mortierellomycotina</taxon>
        <taxon>Mortierellomycetes</taxon>
        <taxon>Mortierellales</taxon>
        <taxon>Mortierellaceae</taxon>
        <taxon>Actinomortierella</taxon>
    </lineage>
</organism>
<comment type="similarity">
    <text evidence="2">Belongs to the glycosyl hydrolase 81 family.</text>
</comment>
<comment type="catalytic activity">
    <reaction evidence="1">
        <text>Hydrolysis of (1-&gt;3)-beta-D-glucosidic linkages in (1-&gt;3)-beta-D-glucans.</text>
        <dbReference type="EC" id="3.2.1.39"/>
    </reaction>
</comment>
<dbReference type="InterPro" id="IPR005200">
    <property type="entry name" value="Endo-beta-glucanase"/>
</dbReference>
<dbReference type="PROSITE" id="PS52008">
    <property type="entry name" value="GH81"/>
    <property type="match status" value="1"/>
</dbReference>
<dbReference type="GO" id="GO:0009986">
    <property type="term" value="C:cell surface"/>
    <property type="evidence" value="ECO:0007669"/>
    <property type="project" value="TreeGrafter"/>
</dbReference>
<dbReference type="InterPro" id="IPR040720">
    <property type="entry name" value="GH81_C"/>
</dbReference>
<feature type="domain" description="Glycosyl hydrolase family 81 C-terminal" evidence="11">
    <location>
        <begin position="397"/>
        <end position="730"/>
    </location>
</feature>
<dbReference type="Pfam" id="PF03639">
    <property type="entry name" value="Glyco_hydro_81"/>
    <property type="match status" value="1"/>
</dbReference>
<reference evidence="12" key="1">
    <citation type="journal article" date="2020" name="Fungal Divers.">
        <title>Resolving the Mortierellaceae phylogeny through synthesis of multi-gene phylogenetics and phylogenomics.</title>
        <authorList>
            <person name="Vandepol N."/>
            <person name="Liber J."/>
            <person name="Desiro A."/>
            <person name="Na H."/>
            <person name="Kennedy M."/>
            <person name="Barry K."/>
            <person name="Grigoriev I.V."/>
            <person name="Miller A.N."/>
            <person name="O'Donnell K."/>
            <person name="Stajich J.E."/>
            <person name="Bonito G."/>
        </authorList>
    </citation>
    <scope>NUCLEOTIDE SEQUENCE</scope>
    <source>
        <strain evidence="12">BC1065</strain>
    </source>
</reference>
<evidence type="ECO:0000256" key="7">
    <source>
        <dbReference type="ARBA" id="ARBA00023316"/>
    </source>
</evidence>
<dbReference type="GO" id="GO:0071555">
    <property type="term" value="P:cell wall organization"/>
    <property type="evidence" value="ECO:0007669"/>
    <property type="project" value="UniProtKB-KW"/>
</dbReference>
<dbReference type="GO" id="GO:0000272">
    <property type="term" value="P:polysaccharide catabolic process"/>
    <property type="evidence" value="ECO:0007669"/>
    <property type="project" value="UniProtKB-KW"/>
</dbReference>
<dbReference type="EMBL" id="JAAAJB010000171">
    <property type="protein sequence ID" value="KAG0262994.1"/>
    <property type="molecule type" value="Genomic_DNA"/>
</dbReference>
<gene>
    <name evidence="12" type="ORF">DFQ27_001989</name>
</gene>
<accession>A0A9P6Q8J2</accession>
<evidence type="ECO:0000256" key="6">
    <source>
        <dbReference type="ARBA" id="ARBA00023295"/>
    </source>
</evidence>
<evidence type="ECO:0000313" key="13">
    <source>
        <dbReference type="Proteomes" id="UP000807716"/>
    </source>
</evidence>
<evidence type="ECO:0000256" key="9">
    <source>
        <dbReference type="SAM" id="MobiDB-lite"/>
    </source>
</evidence>
<evidence type="ECO:0000256" key="5">
    <source>
        <dbReference type="ARBA" id="ARBA00023277"/>
    </source>
</evidence>
<dbReference type="Proteomes" id="UP000807716">
    <property type="component" value="Unassembled WGS sequence"/>
</dbReference>
<feature type="domain" description="Glycosyl hydrolase family 81 N-terminal" evidence="10">
    <location>
        <begin position="30"/>
        <end position="389"/>
    </location>
</feature>
<dbReference type="OrthoDB" id="4473401at2759"/>
<dbReference type="GO" id="GO:0042973">
    <property type="term" value="F:glucan endo-1,3-beta-D-glucosidase activity"/>
    <property type="evidence" value="ECO:0007669"/>
    <property type="project" value="UniProtKB-EC"/>
</dbReference>
<evidence type="ECO:0000256" key="4">
    <source>
        <dbReference type="ARBA" id="ARBA00022801"/>
    </source>
</evidence>
<evidence type="ECO:0000256" key="2">
    <source>
        <dbReference type="ARBA" id="ARBA00010730"/>
    </source>
</evidence>
<keyword evidence="13" id="KW-1185">Reference proteome</keyword>
<evidence type="ECO:0000259" key="11">
    <source>
        <dbReference type="Pfam" id="PF17652"/>
    </source>
</evidence>
<evidence type="ECO:0000259" key="10">
    <source>
        <dbReference type="Pfam" id="PF03639"/>
    </source>
</evidence>
<comment type="caution">
    <text evidence="12">The sequence shown here is derived from an EMBL/GenBank/DDBJ whole genome shotgun (WGS) entry which is preliminary data.</text>
</comment>
<feature type="region of interest" description="Disordered" evidence="9">
    <location>
        <begin position="81"/>
        <end position="105"/>
    </location>
</feature>
<evidence type="ECO:0000256" key="3">
    <source>
        <dbReference type="ARBA" id="ARBA00012780"/>
    </source>
</evidence>
<dbReference type="GO" id="GO:0052861">
    <property type="term" value="F:endo-1,3(4)-beta-glucanase activity"/>
    <property type="evidence" value="ECO:0007669"/>
    <property type="project" value="InterPro"/>
</dbReference>
<dbReference type="AlphaFoldDB" id="A0A9P6Q8J2"/>
<keyword evidence="6" id="KW-0326">Glycosidase</keyword>
<dbReference type="InterPro" id="IPR040451">
    <property type="entry name" value="GH81_N"/>
</dbReference>
<keyword evidence="8" id="KW-0624">Polysaccharide degradation</keyword>
<sequence>MLSTGSSFLVPLSTEAPLNQFTRRYHVVNPAPRLHASAQGRAVPTNKFYGNLLLGDSHSPLWSHPYGLRWDAAAAPAVAAAPTTNATSPEEGGGGGGGSSVQQGIGISHIDNDEKAFGPPAYNGAAQFYLNPFLVSMGLSAVEMDEHHEMTVSNMTEFGCLVTLMPATERDAGRREGPLRFVRVPIVRGMAYVTGVYQDVTPRIYSNVMIRTMTKVDNTNTAGPGPGPGPQWSKYRFLIEDGITWLLYARADSASAPPLQLELRNNTVAVASGEFSGTIHIAKVPSGNDEAEAIYDASAGVYPVQGALDICEKYVEGGGAAYIIDWIVAGEVSRPFLHFTLPHHRQVLTPSVRSTSISLPSTTKGDMVAYLGASWHLLESQRLQPDFLPQNWRQRVTADQLTRIRNQTLQDLAEIDFDAATNLDSMYFAGKGFAKLALLTLVASDVLDDRPGLGEQCLTRLKAAFRRFMTNNQMSPLVYDTTWKGIISVQGLETGPLADFGNSWYNDHHYHYGYFIHTAAIIRHLDPTWEPELLRSFVQNLLRDVMNPSAQDPFFPPFRSFDWFMGHSWSQGIFVSADGKDEESTSEDINLYYAAGLWAAVEQDTPLQHLSEAMLTIARRSIQNYFLLENDNVNHPRSFVGNHVTGILFENKVDHTTYFSPRIECIQGIQMIPATPALPLIRTTKFVTEEWNKLLAPIVGSIKDGWRSILMMNRGIIDKNEAWEYFASPDH</sequence>
<dbReference type="PANTHER" id="PTHR31983">
    <property type="entry name" value="ENDO-1,3(4)-BETA-GLUCANASE 1"/>
    <property type="match status" value="1"/>
</dbReference>
<protein>
    <recommendedName>
        <fullName evidence="3">glucan endo-1,3-beta-D-glucosidase</fullName>
        <ecNumber evidence="3">3.2.1.39</ecNumber>
    </recommendedName>
</protein>
<evidence type="ECO:0000313" key="12">
    <source>
        <dbReference type="EMBL" id="KAG0262994.1"/>
    </source>
</evidence>
<dbReference type="Gene3D" id="1.10.287.1170">
    <property type="entry name" value="glycoside hydrolase family 81 endo-[beta] glucanase"/>
    <property type="match status" value="1"/>
</dbReference>
<keyword evidence="5" id="KW-0119">Carbohydrate metabolism</keyword>
<evidence type="ECO:0000256" key="8">
    <source>
        <dbReference type="ARBA" id="ARBA00023326"/>
    </source>
</evidence>
<dbReference type="Gene3D" id="2.70.98.30">
    <property type="entry name" value="Golgi alpha-mannosidase II, domain 4"/>
    <property type="match status" value="1"/>
</dbReference>
<dbReference type="PANTHER" id="PTHR31983:SF0">
    <property type="entry name" value="GLUCAN ENDO-1,3-BETA-D-GLUCOSIDASE 2"/>
    <property type="match status" value="1"/>
</dbReference>
<keyword evidence="7" id="KW-0961">Cell wall biogenesis/degradation</keyword>
<evidence type="ECO:0000256" key="1">
    <source>
        <dbReference type="ARBA" id="ARBA00000382"/>
    </source>
</evidence>
<dbReference type="Pfam" id="PF17652">
    <property type="entry name" value="Glyco_hydro81C"/>
    <property type="match status" value="1"/>
</dbReference>
<proteinExistence type="inferred from homology"/>
<dbReference type="EC" id="3.2.1.39" evidence="3"/>
<keyword evidence="4" id="KW-0378">Hydrolase</keyword>